<name>A0A8H4MGL4_9EURO</name>
<dbReference type="InterPro" id="IPR013736">
    <property type="entry name" value="Xaa-Pro_dipept_C"/>
</dbReference>
<keyword evidence="3" id="KW-0378">Hydrolase</keyword>
<feature type="domain" description="Xaa-Pro dipeptidyl-peptidase C-terminal" evidence="9">
    <location>
        <begin position="756"/>
        <end position="995"/>
    </location>
</feature>
<dbReference type="Gene3D" id="1.10.3020.20">
    <property type="match status" value="1"/>
</dbReference>
<keyword evidence="4" id="KW-0862">Zinc</keyword>
<dbReference type="InterPro" id="IPR032466">
    <property type="entry name" value="Metal_Hydrolase"/>
</dbReference>
<dbReference type="PANTHER" id="PTHR11271:SF37">
    <property type="entry name" value="FAMILY PROTEIN, PUTATIVE (AFU_ORTHOLOGUE AFUA_4G00460)-RELATED"/>
    <property type="match status" value="1"/>
</dbReference>
<evidence type="ECO:0000256" key="6">
    <source>
        <dbReference type="ARBA" id="ARBA00023277"/>
    </source>
</evidence>
<evidence type="ECO:0000259" key="9">
    <source>
        <dbReference type="SMART" id="SM00939"/>
    </source>
</evidence>
<dbReference type="SUPFAM" id="SSF51338">
    <property type="entry name" value="Composite domain of metallo-dependent hydrolases"/>
    <property type="match status" value="1"/>
</dbReference>
<evidence type="ECO:0000256" key="4">
    <source>
        <dbReference type="ARBA" id="ARBA00022833"/>
    </source>
</evidence>
<feature type="domain" description="Xylanolytic transcriptional activator regulatory" evidence="8">
    <location>
        <begin position="1132"/>
        <end position="1213"/>
    </location>
</feature>
<keyword evidence="11" id="KW-1185">Reference proteome</keyword>
<organism evidence="10 11">
    <name type="scientific">Aspergillus fumigatiaffinis</name>
    <dbReference type="NCBI Taxonomy" id="340414"/>
    <lineage>
        <taxon>Eukaryota</taxon>
        <taxon>Fungi</taxon>
        <taxon>Dikarya</taxon>
        <taxon>Ascomycota</taxon>
        <taxon>Pezizomycotina</taxon>
        <taxon>Eurotiomycetes</taxon>
        <taxon>Eurotiomycetidae</taxon>
        <taxon>Eurotiales</taxon>
        <taxon>Aspergillaceae</taxon>
        <taxon>Aspergillus</taxon>
        <taxon>Aspergillus subgen. Fumigati</taxon>
    </lineage>
</organism>
<dbReference type="GO" id="GO:0000272">
    <property type="term" value="P:polysaccharide catabolic process"/>
    <property type="evidence" value="ECO:0007669"/>
    <property type="project" value="UniProtKB-KW"/>
</dbReference>
<evidence type="ECO:0000256" key="1">
    <source>
        <dbReference type="ARBA" id="ARBA00001947"/>
    </source>
</evidence>
<dbReference type="EMBL" id="JAAAPX010000014">
    <property type="protein sequence ID" value="KAF4242957.1"/>
    <property type="molecule type" value="Genomic_DNA"/>
</dbReference>
<dbReference type="Proteomes" id="UP000653565">
    <property type="component" value="Unassembled WGS sequence"/>
</dbReference>
<dbReference type="GO" id="GO:0006351">
    <property type="term" value="P:DNA-templated transcription"/>
    <property type="evidence" value="ECO:0007669"/>
    <property type="project" value="InterPro"/>
</dbReference>
<accession>A0A8H4MGL4</accession>
<dbReference type="InterPro" id="IPR007219">
    <property type="entry name" value="XnlR_reg_dom"/>
</dbReference>
<evidence type="ECO:0000256" key="5">
    <source>
        <dbReference type="ARBA" id="ARBA00023242"/>
    </source>
</evidence>
<dbReference type="Pfam" id="PF04082">
    <property type="entry name" value="Fungal_trans"/>
    <property type="match status" value="1"/>
</dbReference>
<protein>
    <recommendedName>
        <fullName evidence="12">Transcription factor domain-containing protein</fullName>
    </recommendedName>
</protein>
<dbReference type="CDD" id="cd12148">
    <property type="entry name" value="fungal_TF_MHR"/>
    <property type="match status" value="1"/>
</dbReference>
<keyword evidence="6" id="KW-0119">Carbohydrate metabolism</keyword>
<reference evidence="10" key="2">
    <citation type="submission" date="2020-04" db="EMBL/GenBank/DDBJ databases">
        <authorList>
            <person name="Santos R.A.C."/>
            <person name="Steenwyk J.L."/>
            <person name="Rivero-Menendez O."/>
            <person name="Mead M.E."/>
            <person name="Silva L.P."/>
            <person name="Bastos R.W."/>
            <person name="Alastruey-Izquierdo A."/>
            <person name="Goldman G.H."/>
            <person name="Rokas A."/>
        </authorList>
    </citation>
    <scope>NUCLEOTIDE SEQUENCE</scope>
    <source>
        <strain evidence="10">CNM-CM6805</strain>
    </source>
</reference>
<keyword evidence="7" id="KW-0624">Polysaccharide degradation</keyword>
<dbReference type="SMART" id="SM00906">
    <property type="entry name" value="Fungal_trans"/>
    <property type="match status" value="1"/>
</dbReference>
<dbReference type="SUPFAM" id="SSF51556">
    <property type="entry name" value="Metallo-dependent hydrolases"/>
    <property type="match status" value="1"/>
</dbReference>
<comment type="caution">
    <text evidence="10">The sequence shown here is derived from an EMBL/GenBank/DDBJ whole genome shotgun (WGS) entry which is preliminary data.</text>
</comment>
<dbReference type="PANTHER" id="PTHR11271">
    <property type="entry name" value="GUANINE DEAMINASE"/>
    <property type="match status" value="1"/>
</dbReference>
<dbReference type="Gene3D" id="2.30.40.10">
    <property type="entry name" value="Urease, subunit C, domain 1"/>
    <property type="match status" value="1"/>
</dbReference>
<dbReference type="Pfam" id="PF08530">
    <property type="entry name" value="PepX_C"/>
    <property type="match status" value="1"/>
</dbReference>
<dbReference type="InterPro" id="IPR008979">
    <property type="entry name" value="Galactose-bd-like_sf"/>
</dbReference>
<comment type="cofactor">
    <cofactor evidence="1">
        <name>Zn(2+)</name>
        <dbReference type="ChEBI" id="CHEBI:29105"/>
    </cofactor>
</comment>
<reference evidence="10" key="1">
    <citation type="journal article" date="2020" name="bioRxiv">
        <title>Genomic and phenotypic heterogeneity of clinical isolates of the human pathogens Aspergillus fumigatus, Aspergillus lentulus and Aspergillus fumigatiaffinis.</title>
        <authorList>
            <person name="dos Santos R.A.C."/>
            <person name="Steenwyk J.L."/>
            <person name="Rivero-Menendez O."/>
            <person name="Mead M.E."/>
            <person name="Silva L.P."/>
            <person name="Bastos R.W."/>
            <person name="Alastruey-Izquierdo A."/>
            <person name="Goldman G.H."/>
            <person name="Rokas A."/>
        </authorList>
    </citation>
    <scope>NUCLEOTIDE SEQUENCE</scope>
    <source>
        <strain evidence="10">CNM-CM6805</strain>
    </source>
</reference>
<evidence type="ECO:0000256" key="3">
    <source>
        <dbReference type="ARBA" id="ARBA00022801"/>
    </source>
</evidence>
<dbReference type="Gene3D" id="3.40.50.1820">
    <property type="entry name" value="alpha/beta hydrolase"/>
    <property type="match status" value="2"/>
</dbReference>
<dbReference type="InterPro" id="IPR006680">
    <property type="entry name" value="Amidohydro-rel"/>
</dbReference>
<keyword evidence="2" id="KW-0479">Metal-binding</keyword>
<evidence type="ECO:0000259" key="8">
    <source>
        <dbReference type="SMART" id="SM00906"/>
    </source>
</evidence>
<dbReference type="Pfam" id="PF01979">
    <property type="entry name" value="Amidohydro_1"/>
    <property type="match status" value="1"/>
</dbReference>
<gene>
    <name evidence="10" type="ORF">CNMCM6805_002065</name>
</gene>
<dbReference type="GO" id="GO:0008239">
    <property type="term" value="F:dipeptidyl-peptidase activity"/>
    <property type="evidence" value="ECO:0007669"/>
    <property type="project" value="InterPro"/>
</dbReference>
<dbReference type="InterPro" id="IPR011059">
    <property type="entry name" value="Metal-dep_hydrolase_composite"/>
</dbReference>
<dbReference type="SMART" id="SM00939">
    <property type="entry name" value="PepX_C"/>
    <property type="match status" value="1"/>
</dbReference>
<proteinExistence type="predicted"/>
<dbReference type="InterPro" id="IPR051607">
    <property type="entry name" value="Metallo-dep_hydrolases"/>
</dbReference>
<keyword evidence="5" id="KW-0539">Nucleus</keyword>
<dbReference type="InterPro" id="IPR029058">
    <property type="entry name" value="AB_hydrolase_fold"/>
</dbReference>
<evidence type="ECO:0008006" key="12">
    <source>
        <dbReference type="Google" id="ProtNLM"/>
    </source>
</evidence>
<dbReference type="GO" id="GO:0003677">
    <property type="term" value="F:DNA binding"/>
    <property type="evidence" value="ECO:0007669"/>
    <property type="project" value="InterPro"/>
</dbReference>
<evidence type="ECO:0000313" key="11">
    <source>
        <dbReference type="Proteomes" id="UP000653565"/>
    </source>
</evidence>
<dbReference type="SUPFAM" id="SSF53474">
    <property type="entry name" value="alpha/beta-Hydrolases"/>
    <property type="match status" value="1"/>
</dbReference>
<dbReference type="GO" id="GO:0008270">
    <property type="term" value="F:zinc ion binding"/>
    <property type="evidence" value="ECO:0007669"/>
    <property type="project" value="InterPro"/>
</dbReference>
<evidence type="ECO:0000256" key="7">
    <source>
        <dbReference type="ARBA" id="ARBA00023326"/>
    </source>
</evidence>
<dbReference type="GO" id="GO:0005829">
    <property type="term" value="C:cytosol"/>
    <property type="evidence" value="ECO:0007669"/>
    <property type="project" value="TreeGrafter"/>
</dbReference>
<evidence type="ECO:0000313" key="10">
    <source>
        <dbReference type="EMBL" id="KAF4242957.1"/>
    </source>
</evidence>
<dbReference type="SUPFAM" id="SSF49785">
    <property type="entry name" value="Galactose-binding domain-like"/>
    <property type="match status" value="1"/>
</dbReference>
<dbReference type="GO" id="GO:0019239">
    <property type="term" value="F:deaminase activity"/>
    <property type="evidence" value="ECO:0007669"/>
    <property type="project" value="TreeGrafter"/>
</dbReference>
<dbReference type="Gene3D" id="2.60.120.260">
    <property type="entry name" value="Galactose-binding domain-like"/>
    <property type="match status" value="1"/>
</dbReference>
<dbReference type="Gene3D" id="3.20.20.140">
    <property type="entry name" value="Metal-dependent hydrolases"/>
    <property type="match status" value="1"/>
</dbReference>
<evidence type="ECO:0000256" key="2">
    <source>
        <dbReference type="ARBA" id="ARBA00022723"/>
    </source>
</evidence>
<sequence length="1499" mass="167650">MDTLKRLAKEQPFGPNGRVKLGFAMDTMFVQPKVLRDAFKKARDHGVHLITSHVTRVSMMDNMPSAVAVLNDNELLGPDVLLSHGNDITRDELRWIESSGAHLSSTPLSELQMGHGHPVCLEAEFLPLSSIGTDSNSICTSSIPAQASTALQSTRARQMAEKMKNGTWDGTVGPRAEDAFNLGTVLGARAIGLEDEIGSLAVGKKADIVIFQGQTPTMVPAAECDPVAGIILHSSVRDVKTVIVDGIIRKENASLCRISIPADITGNDDADVSGRESLEWNDVAKLLRHSRMKLGEIKSTIVDEDAARNGLISSTLTVFAHDLFTMTTEGTFSDVVGLSYWSESTKGTTSNEFCYKYCPGEKVTFSIGDLILGSCEGKPITTISDLIPDKISIYDSRSVNRARLLFSLSIGQGFETPIHIDRHVEAVINQHKDEINLDSKNLSDLDRPLDKICGILGLRPKSIHHTRNHLRREAAGFKVLRDFQIASPDGGYVLADVYLPLQPKGRFPVLVSCTPYGRRVPWGGPDLNDDKDILAFESAEDEFHSTGAGTEIHLPDMGPWSEYFRTQRGFENIATFNTFSYVPKGYAMVKMEPKGVSETPGSRWEPGQLAGDFYTVCECGQWAGLKPKGLKCFVPYATDIDSYRDAAYIGGVPSTRYLENWFARVRGVSPKWRDHLDVETVMKENPTFSAVWAMLKSNPESSVEIPCFLAASQIFMIHGRGAYEAWMARRPDNTHLQLVDSDYYSWPSREAAGKILEFLNHHLKTENCPASEPVGIQMRLGDQKWYWRKERNWPVPGTEYVKWHLTPEQTLITTPPALGTPEKRFSYSTQKPLAGNSGVSFHSLPFEEDVEMAGHFAATLCISSTAPDADVVILAWAIDEHGRAIAYGAKRSEPEPLAKGFLRVSHRKTDPERSLPWRPWHTHLQDDLLPLQGPNDVVEISVEIMPAAARLRKGWSLRVDICPSEYQPNIPGYKAPSMRLWYSETHDQDALDTVHVGGSRTNFLMLEQGTAEFLDLHWSLSHPKRRSGLAQFFKSTVNVCFPLFQHDTFLKSLEIEHIHLLPSVVYAISARLIGNPNMGAEANVDRELQQWVHSKQIKVDSIIDPEALYEWQTVCLLTWYGFHQRLGTEDEMHMAITTLTRKAYHFGLHQIDSPGNRDCYGWDILDEPRLEDWRRVWWCVYILDSYSSFSTATPTQVEAESIQTALPLDPTVISSECSELVKIFLPAELEGLPAVTQDIGRGPVDKGFGLHMAVNTLLKAAVSIHRLSKQGSCAYISERISALGDHLSALQLTLPPHYLRRTPDIIGGELLPGFNSRLQTQLKVHSIRLVLGLSDLRMDMNHWPCRWQENLEVCYRMFEVIQHWDSQSSLTVDPAICFIAASLLVMLHLHSLSSANSNAVLLAQLTRRKEVLRLFLQNYAQYWGLPRFLHDKISGPLSAEDIVKISDHFQGPLHKKWLSFLSPNPEIPESLDFDNLMHSDMDASIENIFSFCGTELMPS</sequence>